<evidence type="ECO:0008006" key="4">
    <source>
        <dbReference type="Google" id="ProtNLM"/>
    </source>
</evidence>
<sequence length="173" mass="19922">MSNFKYIITIILLSVTSMCFAQRKNFSGTWMLSDQKSISGNLYQNGVPKKIHVRQETEKMDVEKTTFGQGDNYNQAVVETLYYNGKPFNAVSPSKKKKVITMKWLNNSTGFVVTVLFKNPIDNNKFDIKVTDTWSLNNEGDLIFIRKNENLLNGEIWESRSVYEKKSDNVQVN</sequence>
<evidence type="ECO:0000256" key="1">
    <source>
        <dbReference type="SAM" id="SignalP"/>
    </source>
</evidence>
<feature type="signal peptide" evidence="1">
    <location>
        <begin position="1"/>
        <end position="21"/>
    </location>
</feature>
<dbReference type="Proteomes" id="UP000677244">
    <property type="component" value="Unassembled WGS sequence"/>
</dbReference>
<evidence type="ECO:0000313" key="3">
    <source>
        <dbReference type="Proteomes" id="UP000677244"/>
    </source>
</evidence>
<comment type="caution">
    <text evidence="2">The sequence shown here is derived from an EMBL/GenBank/DDBJ whole genome shotgun (WGS) entry which is preliminary data.</text>
</comment>
<reference evidence="2 3" key="1">
    <citation type="submission" date="2021-03" db="EMBL/GenBank/DDBJ databases">
        <title>Assistant Professor.</title>
        <authorList>
            <person name="Huq M.A."/>
        </authorList>
    </citation>
    <scope>NUCLEOTIDE SEQUENCE [LARGE SCALE GENOMIC DNA]</scope>
    <source>
        <strain evidence="2 3">MAH-29</strain>
    </source>
</reference>
<feature type="chain" id="PRO_5045284522" description="Lipocalin-like domain-containing protein" evidence="1">
    <location>
        <begin position="22"/>
        <end position="173"/>
    </location>
</feature>
<protein>
    <recommendedName>
        <fullName evidence="4">Lipocalin-like domain-containing protein</fullName>
    </recommendedName>
</protein>
<proteinExistence type="predicted"/>
<dbReference type="RefSeq" id="WP_209141332.1">
    <property type="nucleotide sequence ID" value="NZ_JAGHKO010000006.1"/>
</dbReference>
<evidence type="ECO:0000313" key="2">
    <source>
        <dbReference type="EMBL" id="MBO9203275.1"/>
    </source>
</evidence>
<keyword evidence="3" id="KW-1185">Reference proteome</keyword>
<dbReference type="EMBL" id="JAGHKO010000006">
    <property type="protein sequence ID" value="MBO9203275.1"/>
    <property type="molecule type" value="Genomic_DNA"/>
</dbReference>
<keyword evidence="1" id="KW-0732">Signal</keyword>
<organism evidence="2 3">
    <name type="scientific">Niastella soli</name>
    <dbReference type="NCBI Taxonomy" id="2821487"/>
    <lineage>
        <taxon>Bacteria</taxon>
        <taxon>Pseudomonadati</taxon>
        <taxon>Bacteroidota</taxon>
        <taxon>Chitinophagia</taxon>
        <taxon>Chitinophagales</taxon>
        <taxon>Chitinophagaceae</taxon>
        <taxon>Niastella</taxon>
    </lineage>
</organism>
<name>A0ABS3Z0S2_9BACT</name>
<gene>
    <name evidence="2" type="ORF">J7I42_23495</name>
</gene>
<accession>A0ABS3Z0S2</accession>